<feature type="compositionally biased region" description="Low complexity" evidence="8">
    <location>
        <begin position="276"/>
        <end position="293"/>
    </location>
</feature>
<feature type="compositionally biased region" description="Polar residues" evidence="8">
    <location>
        <begin position="308"/>
        <end position="324"/>
    </location>
</feature>
<name>A0ABP1S606_9HEXA</name>
<evidence type="ECO:0000256" key="4">
    <source>
        <dbReference type="ARBA" id="ARBA00022692"/>
    </source>
</evidence>
<feature type="transmembrane region" description="Helical" evidence="7">
    <location>
        <begin position="36"/>
        <end position="58"/>
    </location>
</feature>
<feature type="compositionally biased region" description="Pro residues" evidence="8">
    <location>
        <begin position="352"/>
        <end position="362"/>
    </location>
</feature>
<dbReference type="PANTHER" id="PTHR13084:SF6">
    <property type="entry name" value="SODIUM_POTASSIUM-TRANSPORTING ATPASE SUBUNIT BETA-1-INTERACTING PROTEIN"/>
    <property type="match status" value="1"/>
</dbReference>
<proteinExistence type="inferred from homology"/>
<feature type="compositionally biased region" description="Pro residues" evidence="8">
    <location>
        <begin position="541"/>
        <end position="552"/>
    </location>
</feature>
<evidence type="ECO:0000256" key="3">
    <source>
        <dbReference type="ARBA" id="ARBA00022475"/>
    </source>
</evidence>
<evidence type="ECO:0000256" key="7">
    <source>
        <dbReference type="RuleBase" id="RU368041"/>
    </source>
</evidence>
<evidence type="ECO:0000256" key="8">
    <source>
        <dbReference type="SAM" id="MobiDB-lite"/>
    </source>
</evidence>
<protein>
    <recommendedName>
        <fullName evidence="7">Sodium/potassium-transporting ATPase subunit beta-1-interacting protein</fullName>
        <shortName evidence="7">Na(+)/K(+)-transporting ATPase subunit beta-1-interacting protein</shortName>
    </recommendedName>
</protein>
<feature type="compositionally biased region" description="Basic and acidic residues" evidence="8">
    <location>
        <begin position="325"/>
        <end position="340"/>
    </location>
</feature>
<feature type="region of interest" description="Disordered" evidence="8">
    <location>
        <begin position="428"/>
        <end position="463"/>
    </location>
</feature>
<feature type="compositionally biased region" description="Low complexity" evidence="8">
    <location>
        <begin position="210"/>
        <end position="226"/>
    </location>
</feature>
<dbReference type="Proteomes" id="UP001642540">
    <property type="component" value="Unassembled WGS sequence"/>
</dbReference>
<feature type="transmembrane region" description="Helical" evidence="7">
    <location>
        <begin position="65"/>
        <end position="89"/>
    </location>
</feature>
<feature type="region of interest" description="Disordered" evidence="8">
    <location>
        <begin position="517"/>
        <end position="571"/>
    </location>
</feature>
<comment type="caution">
    <text evidence="9">The sequence shown here is derived from an EMBL/GenBank/DDBJ whole genome shotgun (WGS) entry which is preliminary data.</text>
</comment>
<sequence length="571" mass="63177">MGMCTDRRAYILFLTITIFQIILTIARWVIDFLGPLWSMIITDFVNIVIAILGFSGGYAHIKSYLFVYIVWSLLWLAWNIFIICMYIPISSLEMYRSAVLSAGTRGFSYWETRAPGCVLDFASESQPIVTNCLFDPQLMEFIQAGVQVCLSVTGVVSAFILLCQHRPSSKESNSGNKANGTPTTVPAFLSSNRSTLGSRRSRPPLGLPKGASNSGNNGDSSDQVNGNDDRLRPMTPRRVKRRSARSIQSQKFGSAHDRRNNHNHDQGHHDNERPSTSRAASSGNSGRSSLRSNASRRSHRSSKRKQNHQFISPVNRLMQQQVDSETSHEEPGRYTYRDQGHVNPVYVGPQSPSQPPPPPRPPSARSSYSNYHPARLPSATTNNLHPNVFNLNQNIFTNGGFDMSTEYNVSQHSNATSANLYEDDVNFFPDPGAGSHPPGNLSTTTTMALNSPLSPASSAASSKAPNGFAFSFNPHANNNNKINNNNVLHQQQRTNNPAISNQPFAYPLAHSPVSQESFPMWGVSQPQSPVQNHQPSRVPLQSPPYQNPPSFQPRPYARQLQPHPTNSETVI</sequence>
<feature type="compositionally biased region" description="Basic and acidic residues" evidence="8">
    <location>
        <begin position="254"/>
        <end position="275"/>
    </location>
</feature>
<feature type="region of interest" description="Disordered" evidence="8">
    <location>
        <begin position="168"/>
        <end position="385"/>
    </location>
</feature>
<dbReference type="PANTHER" id="PTHR13084">
    <property type="entry name" value="T-CELL LYMPHOMA BREAKPOINT-ASSOCIATED TARGET 1-RELATED"/>
    <property type="match status" value="1"/>
</dbReference>
<feature type="compositionally biased region" description="Low complexity" evidence="8">
    <location>
        <begin position="448"/>
        <end position="463"/>
    </location>
</feature>
<feature type="transmembrane region" description="Helical" evidence="7">
    <location>
        <begin position="9"/>
        <end position="30"/>
    </location>
</feature>
<comment type="subcellular location">
    <subcellularLocation>
        <location evidence="1 7">Cell membrane</location>
        <topology evidence="1 7">Multi-pass membrane protein</topology>
    </subcellularLocation>
</comment>
<feature type="compositionally biased region" description="Polar residues" evidence="8">
    <location>
        <begin position="170"/>
        <end position="198"/>
    </location>
</feature>
<dbReference type="InterPro" id="IPR008516">
    <property type="entry name" value="Na/K-Atpase_Interacting"/>
</dbReference>
<feature type="compositionally biased region" description="Polar residues" evidence="8">
    <location>
        <begin position="524"/>
        <end position="535"/>
    </location>
</feature>
<evidence type="ECO:0000313" key="10">
    <source>
        <dbReference type="Proteomes" id="UP001642540"/>
    </source>
</evidence>
<evidence type="ECO:0000256" key="6">
    <source>
        <dbReference type="ARBA" id="ARBA00023136"/>
    </source>
</evidence>
<keyword evidence="3 7" id="KW-1003">Cell membrane</keyword>
<accession>A0ABP1S606</accession>
<evidence type="ECO:0000256" key="5">
    <source>
        <dbReference type="ARBA" id="ARBA00022989"/>
    </source>
</evidence>
<evidence type="ECO:0000256" key="1">
    <source>
        <dbReference type="ARBA" id="ARBA00004651"/>
    </source>
</evidence>
<keyword evidence="6 7" id="KW-0472">Membrane</keyword>
<gene>
    <name evidence="9" type="ORF">ODALV1_LOCUS29921</name>
</gene>
<dbReference type="EMBL" id="CAXLJM020000160">
    <property type="protein sequence ID" value="CAL8143813.1"/>
    <property type="molecule type" value="Genomic_DNA"/>
</dbReference>
<feature type="compositionally biased region" description="Polar residues" evidence="8">
    <location>
        <begin position="562"/>
        <end position="571"/>
    </location>
</feature>
<reference evidence="9 10" key="1">
    <citation type="submission" date="2024-08" db="EMBL/GenBank/DDBJ databases">
        <authorList>
            <person name="Cucini C."/>
            <person name="Frati F."/>
        </authorList>
    </citation>
    <scope>NUCLEOTIDE SEQUENCE [LARGE SCALE GENOMIC DNA]</scope>
</reference>
<feature type="compositionally biased region" description="Basic residues" evidence="8">
    <location>
        <begin position="235"/>
        <end position="244"/>
    </location>
</feature>
<feature type="compositionally biased region" description="Basic residues" evidence="8">
    <location>
        <begin position="294"/>
        <end position="307"/>
    </location>
</feature>
<comment type="similarity">
    <text evidence="2 7">Belongs to the NKAIN family.</text>
</comment>
<keyword evidence="5 7" id="KW-1133">Transmembrane helix</keyword>
<dbReference type="Pfam" id="PF05640">
    <property type="entry name" value="NKAIN"/>
    <property type="match status" value="1"/>
</dbReference>
<organism evidence="9 10">
    <name type="scientific">Orchesella dallaii</name>
    <dbReference type="NCBI Taxonomy" id="48710"/>
    <lineage>
        <taxon>Eukaryota</taxon>
        <taxon>Metazoa</taxon>
        <taxon>Ecdysozoa</taxon>
        <taxon>Arthropoda</taxon>
        <taxon>Hexapoda</taxon>
        <taxon>Collembola</taxon>
        <taxon>Entomobryomorpha</taxon>
        <taxon>Entomobryoidea</taxon>
        <taxon>Orchesellidae</taxon>
        <taxon>Orchesellinae</taxon>
        <taxon>Orchesella</taxon>
    </lineage>
</organism>
<evidence type="ECO:0000256" key="2">
    <source>
        <dbReference type="ARBA" id="ARBA00006364"/>
    </source>
</evidence>
<evidence type="ECO:0000313" key="9">
    <source>
        <dbReference type="EMBL" id="CAL8143813.1"/>
    </source>
</evidence>
<keyword evidence="10" id="KW-1185">Reference proteome</keyword>
<keyword evidence="4 7" id="KW-0812">Transmembrane</keyword>